<dbReference type="SUPFAM" id="SSF63825">
    <property type="entry name" value="YWTD domain"/>
    <property type="match status" value="1"/>
</dbReference>
<evidence type="ECO:0000313" key="3">
    <source>
        <dbReference type="EMBL" id="KPJ02990.1"/>
    </source>
</evidence>
<evidence type="ECO:0000256" key="2">
    <source>
        <dbReference type="ARBA" id="ARBA00022737"/>
    </source>
</evidence>
<keyword evidence="3" id="KW-0675">Receptor</keyword>
<dbReference type="EMBL" id="KQ459193">
    <property type="protein sequence ID" value="KPJ02990.1"/>
    <property type="molecule type" value="Genomic_DNA"/>
</dbReference>
<dbReference type="InterPro" id="IPR050778">
    <property type="entry name" value="Cueball_EGF_LRP_Nidogen"/>
</dbReference>
<dbReference type="InterPro" id="IPR011042">
    <property type="entry name" value="6-blade_b-propeller_TolB-like"/>
</dbReference>
<dbReference type="PANTHER" id="PTHR46513">
    <property type="entry name" value="VITELLOGENIN RECEPTOR-LIKE PROTEIN-RELATED-RELATED"/>
    <property type="match status" value="1"/>
</dbReference>
<reference evidence="3 4" key="1">
    <citation type="journal article" date="2015" name="Nat. Commun.">
        <title>Outbred genome sequencing and CRISPR/Cas9 gene editing in butterflies.</title>
        <authorList>
            <person name="Li X."/>
            <person name="Fan D."/>
            <person name="Zhang W."/>
            <person name="Liu G."/>
            <person name="Zhang L."/>
            <person name="Zhao L."/>
            <person name="Fang X."/>
            <person name="Chen L."/>
            <person name="Dong Y."/>
            <person name="Chen Y."/>
            <person name="Ding Y."/>
            <person name="Zhao R."/>
            <person name="Feng M."/>
            <person name="Zhu Y."/>
            <person name="Feng Y."/>
            <person name="Jiang X."/>
            <person name="Zhu D."/>
            <person name="Xiang H."/>
            <person name="Feng X."/>
            <person name="Li S."/>
            <person name="Wang J."/>
            <person name="Zhang G."/>
            <person name="Kronforst M.R."/>
            <person name="Wang W."/>
        </authorList>
    </citation>
    <scope>NUCLEOTIDE SEQUENCE [LARGE SCALE GENOMIC DNA]</scope>
    <source>
        <strain evidence="3">Ya'a_city_454_Px</strain>
        <tissue evidence="3">Whole body</tissue>
    </source>
</reference>
<dbReference type="Proteomes" id="UP000053268">
    <property type="component" value="Unassembled WGS sequence"/>
</dbReference>
<proteinExistence type="predicted"/>
<keyword evidence="1" id="KW-0245">EGF-like domain</keyword>
<dbReference type="Gene3D" id="2.120.10.30">
    <property type="entry name" value="TolB, C-terminal domain"/>
    <property type="match status" value="1"/>
</dbReference>
<evidence type="ECO:0000313" key="4">
    <source>
        <dbReference type="Proteomes" id="UP000053268"/>
    </source>
</evidence>
<name>A0A194QDE3_PAPXU</name>
<keyword evidence="3" id="KW-0449">Lipoprotein</keyword>
<gene>
    <name evidence="3" type="ORF">RR46_06148</name>
</gene>
<dbReference type="SMART" id="SM00135">
    <property type="entry name" value="LY"/>
    <property type="match status" value="3"/>
</dbReference>
<sequence>MCVGPVLHYIQIYMMDQIEESGEIRGVGVDWVSGRVYWTAVEAGRGGQGGEQWGALRVAAADGRRRVTLWRRRGAEPDDLVIASEQGWVIWSERGAEPALLAAGLDGAGARELVARRVRRPAALALLPPARRLYFVDGYHDALRSVALLGGDLATHVVFAHRPHDAPQLPKNLTDEAYVSQWTRTCARMAVWEETLWCATARGLARLPRRARTAPAPPPQLPRARRPVTAVAVLHAVLFPPGE</sequence>
<protein>
    <submittedName>
        <fullName evidence="3">Low-density lipoprotein receptor-related protein 8</fullName>
    </submittedName>
</protein>
<keyword evidence="4" id="KW-1185">Reference proteome</keyword>
<keyword evidence="2" id="KW-0677">Repeat</keyword>
<dbReference type="InterPro" id="IPR000033">
    <property type="entry name" value="LDLR_classB_rpt"/>
</dbReference>
<accession>A0A194QDE3</accession>
<dbReference type="AlphaFoldDB" id="A0A194QDE3"/>
<evidence type="ECO:0000256" key="1">
    <source>
        <dbReference type="ARBA" id="ARBA00022536"/>
    </source>
</evidence>
<dbReference type="STRING" id="66420.A0A194QDE3"/>
<organism evidence="3 4">
    <name type="scientific">Papilio xuthus</name>
    <name type="common">Asian swallowtail butterfly</name>
    <dbReference type="NCBI Taxonomy" id="66420"/>
    <lineage>
        <taxon>Eukaryota</taxon>
        <taxon>Metazoa</taxon>
        <taxon>Ecdysozoa</taxon>
        <taxon>Arthropoda</taxon>
        <taxon>Hexapoda</taxon>
        <taxon>Insecta</taxon>
        <taxon>Pterygota</taxon>
        <taxon>Neoptera</taxon>
        <taxon>Endopterygota</taxon>
        <taxon>Lepidoptera</taxon>
        <taxon>Glossata</taxon>
        <taxon>Ditrysia</taxon>
        <taxon>Papilionoidea</taxon>
        <taxon>Papilionidae</taxon>
        <taxon>Papilioninae</taxon>
        <taxon>Papilio</taxon>
    </lineage>
</organism>